<comment type="similarity">
    <text evidence="1">Belongs to the IF-3 family.</text>
</comment>
<dbReference type="OrthoDB" id="21573at2759"/>
<feature type="region of interest" description="Disordered" evidence="4">
    <location>
        <begin position="262"/>
        <end position="283"/>
    </location>
</feature>
<proteinExistence type="inferred from homology"/>
<keyword evidence="3" id="KW-0648">Protein biosynthesis</keyword>
<gene>
    <name evidence="8" type="primary">LOC112278277</name>
    <name evidence="7" type="ORF">PHYPA_030832</name>
</gene>
<evidence type="ECO:0000256" key="1">
    <source>
        <dbReference type="ARBA" id="ARBA00005439"/>
    </source>
</evidence>
<dbReference type="GeneID" id="112278277"/>
<dbReference type="SUPFAM" id="SSF55200">
    <property type="entry name" value="Translation initiation factor IF3, C-terminal domain"/>
    <property type="match status" value="1"/>
</dbReference>
<evidence type="ECO:0000256" key="4">
    <source>
        <dbReference type="SAM" id="MobiDB-lite"/>
    </source>
</evidence>
<dbReference type="Proteomes" id="UP000006727">
    <property type="component" value="Chromosome 27"/>
</dbReference>
<reference evidence="7 9" key="2">
    <citation type="journal article" date="2018" name="Plant J.">
        <title>The Physcomitrella patens chromosome-scale assembly reveals moss genome structure and evolution.</title>
        <authorList>
            <person name="Lang D."/>
            <person name="Ullrich K.K."/>
            <person name="Murat F."/>
            <person name="Fuchs J."/>
            <person name="Jenkins J."/>
            <person name="Haas F.B."/>
            <person name="Piednoel M."/>
            <person name="Gundlach H."/>
            <person name="Van Bel M."/>
            <person name="Meyberg R."/>
            <person name="Vives C."/>
            <person name="Morata J."/>
            <person name="Symeonidi A."/>
            <person name="Hiss M."/>
            <person name="Muchero W."/>
            <person name="Kamisugi Y."/>
            <person name="Saleh O."/>
            <person name="Blanc G."/>
            <person name="Decker E.L."/>
            <person name="van Gessel N."/>
            <person name="Grimwood J."/>
            <person name="Hayes R.D."/>
            <person name="Graham S.W."/>
            <person name="Gunter L.E."/>
            <person name="McDaniel S.F."/>
            <person name="Hoernstein S.N.W."/>
            <person name="Larsson A."/>
            <person name="Li F.W."/>
            <person name="Perroud P.F."/>
            <person name="Phillips J."/>
            <person name="Ranjan P."/>
            <person name="Rokshar D.S."/>
            <person name="Rothfels C.J."/>
            <person name="Schneider L."/>
            <person name="Shu S."/>
            <person name="Stevenson D.W."/>
            <person name="Thummler F."/>
            <person name="Tillich M."/>
            <person name="Villarreal Aguilar J.C."/>
            <person name="Widiez T."/>
            <person name="Wong G.K."/>
            <person name="Wymore A."/>
            <person name="Zhang Y."/>
            <person name="Zimmer A.D."/>
            <person name="Quatrano R.S."/>
            <person name="Mayer K.F.X."/>
            <person name="Goodstein D."/>
            <person name="Casacuberta J.M."/>
            <person name="Vandepoele K."/>
            <person name="Reski R."/>
            <person name="Cuming A.C."/>
            <person name="Tuskan G.A."/>
            <person name="Maumus F."/>
            <person name="Salse J."/>
            <person name="Schmutz J."/>
            <person name="Rensing S.A."/>
        </authorList>
    </citation>
    <scope>NUCLEOTIDE SEQUENCE [LARGE SCALE GENOMIC DNA]</scope>
    <source>
        <strain evidence="8 9">cv. Gransden 2004</strain>
    </source>
</reference>
<dbReference type="InterPro" id="IPR001288">
    <property type="entry name" value="Translation_initiation_fac_3"/>
</dbReference>
<dbReference type="InterPro" id="IPR036788">
    <property type="entry name" value="T_IF-3_C_sf"/>
</dbReference>
<sequence>MRHKLWQWLMSRVSMERRLDLGKKSLDLGVCNRGAAEGTGRGGFVSAVRVDYGADGLRTAEMHWNFRSSRFYAVPVAAGRSDGNGVGSREGIKGERKINRAIVARMVRLVGDGSNEILSRYEALNRAQQAGLDLVEVDGKADPPVCKLMDFSKERFKVKKQEKDLRKKQLERRRLDDLKEVRFSSRTEQKDLDMKADVVTRLLVRGHRVKLVVQFHGNDKGEEVGVKLLERAMNLLQAEFKVENGPRVEKMRAWVMIRPIQEQKNTKNNKSSNTMSKDENLDD</sequence>
<keyword evidence="9" id="KW-1185">Reference proteome</keyword>
<feature type="domain" description="Translation initiation factor 3 C-terminal" evidence="5">
    <location>
        <begin position="178"/>
        <end position="259"/>
    </location>
</feature>
<dbReference type="InterPro" id="IPR036787">
    <property type="entry name" value="T_IF-3_N_sf"/>
</dbReference>
<reference evidence="8" key="3">
    <citation type="submission" date="2020-12" db="UniProtKB">
        <authorList>
            <consortium name="EnsemblPlants"/>
        </authorList>
    </citation>
    <scope>IDENTIFICATION</scope>
</reference>
<dbReference type="AlphaFoldDB" id="A9S7Q4"/>
<dbReference type="Gramene" id="Pp3c27_2790V3.1">
    <property type="protein sequence ID" value="PAC:32951484.CDS.1"/>
    <property type="gene ID" value="Pp3c27_2790"/>
</dbReference>
<dbReference type="RefSeq" id="XP_024367292.1">
    <property type="nucleotide sequence ID" value="XM_024511524.2"/>
</dbReference>
<dbReference type="STRING" id="3218.A9S7Q4"/>
<accession>A9S7Q4</accession>
<dbReference type="HOGENOM" id="CLU_892532_0_0_1"/>
<protein>
    <recommendedName>
        <fullName evidence="10">Translation initiation factor IF-3</fullName>
    </recommendedName>
</protein>
<feature type="domain" description="Translation initiation factor 3 N-terminal" evidence="6">
    <location>
        <begin position="98"/>
        <end position="164"/>
    </location>
</feature>
<evidence type="ECO:0000313" key="8">
    <source>
        <dbReference type="EnsemblPlants" id="PAC:32951484.CDS.1"/>
    </source>
</evidence>
<dbReference type="InterPro" id="IPR019814">
    <property type="entry name" value="Translation_initiation_fac_3_N"/>
</dbReference>
<dbReference type="Pfam" id="PF00707">
    <property type="entry name" value="IF3_C"/>
    <property type="match status" value="1"/>
</dbReference>
<name>A9S7Q4_PHYPA</name>
<dbReference type="InterPro" id="IPR019815">
    <property type="entry name" value="Translation_initiation_fac_3_C"/>
</dbReference>
<dbReference type="NCBIfam" id="TIGR00168">
    <property type="entry name" value="infC"/>
    <property type="match status" value="1"/>
</dbReference>
<dbReference type="PANTHER" id="PTHR10938:SF4">
    <property type="entry name" value="TRANSLATION INITIATION FACTOR IF3-1, MITOCHONDRIAL"/>
    <property type="match status" value="1"/>
</dbReference>
<dbReference type="OMA" id="RTAEMHW"/>
<dbReference type="PaxDb" id="3218-PP1S54_218V6.1"/>
<evidence type="ECO:0008006" key="10">
    <source>
        <dbReference type="Google" id="ProtNLM"/>
    </source>
</evidence>
<dbReference type="Gene3D" id="3.10.20.80">
    <property type="entry name" value="Translation initiation factor 3 (IF-3), N-terminal domain"/>
    <property type="match status" value="1"/>
</dbReference>
<dbReference type="Gramene" id="Pp3c27_2790V3.2">
    <property type="protein sequence ID" value="PAC:32951485.CDS.1"/>
    <property type="gene ID" value="Pp3c27_2790"/>
</dbReference>
<dbReference type="Gene3D" id="3.30.110.10">
    <property type="entry name" value="Translation initiation factor 3 (IF-3), C-terminal domain"/>
    <property type="match status" value="1"/>
</dbReference>
<reference evidence="7 9" key="1">
    <citation type="journal article" date="2008" name="Science">
        <title>The Physcomitrella genome reveals evolutionary insights into the conquest of land by plants.</title>
        <authorList>
            <person name="Rensing S."/>
            <person name="Lang D."/>
            <person name="Zimmer A."/>
            <person name="Terry A."/>
            <person name="Salamov A."/>
            <person name="Shapiro H."/>
            <person name="Nishiyama T."/>
            <person name="Perroud P.-F."/>
            <person name="Lindquist E."/>
            <person name="Kamisugi Y."/>
            <person name="Tanahashi T."/>
            <person name="Sakakibara K."/>
            <person name="Fujita T."/>
            <person name="Oishi K."/>
            <person name="Shin-I T."/>
            <person name="Kuroki Y."/>
            <person name="Toyoda A."/>
            <person name="Suzuki Y."/>
            <person name="Hashimoto A."/>
            <person name="Yamaguchi K."/>
            <person name="Sugano A."/>
            <person name="Kohara Y."/>
            <person name="Fujiyama A."/>
            <person name="Anterola A."/>
            <person name="Aoki S."/>
            <person name="Ashton N."/>
            <person name="Barbazuk W.B."/>
            <person name="Barker E."/>
            <person name="Bennetzen J."/>
            <person name="Bezanilla M."/>
            <person name="Blankenship R."/>
            <person name="Cho S.H."/>
            <person name="Dutcher S."/>
            <person name="Estelle M."/>
            <person name="Fawcett J.A."/>
            <person name="Gundlach H."/>
            <person name="Hanada K."/>
            <person name="Heyl A."/>
            <person name="Hicks K.A."/>
            <person name="Hugh J."/>
            <person name="Lohr M."/>
            <person name="Mayer K."/>
            <person name="Melkozernov A."/>
            <person name="Murata T."/>
            <person name="Nelson D."/>
            <person name="Pils B."/>
            <person name="Prigge M."/>
            <person name="Reiss B."/>
            <person name="Renner T."/>
            <person name="Rombauts S."/>
            <person name="Rushton P."/>
            <person name="Sanderfoot A."/>
            <person name="Schween G."/>
            <person name="Shiu S.-H."/>
            <person name="Stueber K."/>
            <person name="Theodoulou F.L."/>
            <person name="Tu H."/>
            <person name="Van de Peer Y."/>
            <person name="Verrier P.J."/>
            <person name="Waters E."/>
            <person name="Wood A."/>
            <person name="Yang L."/>
            <person name="Cove D."/>
            <person name="Cuming A."/>
            <person name="Hasebe M."/>
            <person name="Lucas S."/>
            <person name="Mishler D.B."/>
            <person name="Reski R."/>
            <person name="Grigoriev I."/>
            <person name="Quatrano R.S."/>
            <person name="Boore J.L."/>
        </authorList>
    </citation>
    <scope>NUCLEOTIDE SEQUENCE [LARGE SCALE GENOMIC DNA]</scope>
    <source>
        <strain evidence="8 9">cv. Gransden 2004</strain>
    </source>
</reference>
<evidence type="ECO:0000259" key="6">
    <source>
        <dbReference type="Pfam" id="PF05198"/>
    </source>
</evidence>
<dbReference type="PANTHER" id="PTHR10938">
    <property type="entry name" value="TRANSLATION INITIATION FACTOR IF-3"/>
    <property type="match status" value="1"/>
</dbReference>
<evidence type="ECO:0000256" key="3">
    <source>
        <dbReference type="ARBA" id="ARBA00022917"/>
    </source>
</evidence>
<feature type="compositionally biased region" description="Low complexity" evidence="4">
    <location>
        <begin position="266"/>
        <end position="275"/>
    </location>
</feature>
<evidence type="ECO:0000256" key="2">
    <source>
        <dbReference type="ARBA" id="ARBA00022540"/>
    </source>
</evidence>
<dbReference type="EnsemblPlants" id="Pp3c27_2790V3.1">
    <property type="protein sequence ID" value="PAC:32951484.CDS.1"/>
    <property type="gene ID" value="Pp3c27_2790"/>
</dbReference>
<dbReference type="EMBL" id="ABEU02000027">
    <property type="protein sequence ID" value="PNR26258.1"/>
    <property type="molecule type" value="Genomic_DNA"/>
</dbReference>
<dbReference type="GO" id="GO:0043022">
    <property type="term" value="F:ribosome binding"/>
    <property type="evidence" value="ECO:0000318"/>
    <property type="project" value="GO_Central"/>
</dbReference>
<dbReference type="GO" id="GO:0003743">
    <property type="term" value="F:translation initiation factor activity"/>
    <property type="evidence" value="ECO:0000318"/>
    <property type="project" value="GO_Central"/>
</dbReference>
<dbReference type="EnsemblPlants" id="Pp3c27_2790V3.2">
    <property type="protein sequence ID" value="PAC:32951485.CDS.1"/>
    <property type="gene ID" value="Pp3c27_2790"/>
</dbReference>
<keyword evidence="2" id="KW-0396">Initiation factor</keyword>
<dbReference type="GO" id="GO:0032790">
    <property type="term" value="P:ribosome disassembly"/>
    <property type="evidence" value="ECO:0000318"/>
    <property type="project" value="GO_Central"/>
</dbReference>
<evidence type="ECO:0000313" key="9">
    <source>
        <dbReference type="Proteomes" id="UP000006727"/>
    </source>
</evidence>
<organism evidence="7">
    <name type="scientific">Physcomitrium patens</name>
    <name type="common">Spreading-leaved earth moss</name>
    <name type="synonym">Physcomitrella patens</name>
    <dbReference type="NCBI Taxonomy" id="3218"/>
    <lineage>
        <taxon>Eukaryota</taxon>
        <taxon>Viridiplantae</taxon>
        <taxon>Streptophyta</taxon>
        <taxon>Embryophyta</taxon>
        <taxon>Bryophyta</taxon>
        <taxon>Bryophytina</taxon>
        <taxon>Bryopsida</taxon>
        <taxon>Funariidae</taxon>
        <taxon>Funariales</taxon>
        <taxon>Funariaceae</taxon>
        <taxon>Physcomitrium</taxon>
    </lineage>
</organism>
<dbReference type="eggNOG" id="ENOG502QWD8">
    <property type="taxonomic scope" value="Eukaryota"/>
</dbReference>
<dbReference type="GO" id="GO:0005737">
    <property type="term" value="C:cytoplasm"/>
    <property type="evidence" value="ECO:0007669"/>
    <property type="project" value="UniProtKB-ARBA"/>
</dbReference>
<dbReference type="Pfam" id="PF05198">
    <property type="entry name" value="IF3_N"/>
    <property type="match status" value="1"/>
</dbReference>
<dbReference type="SUPFAM" id="SSF54364">
    <property type="entry name" value="Translation initiation factor IF3, N-terminal domain"/>
    <property type="match status" value="1"/>
</dbReference>
<evidence type="ECO:0000313" key="7">
    <source>
        <dbReference type="EMBL" id="PNR26258.1"/>
    </source>
</evidence>
<evidence type="ECO:0000259" key="5">
    <source>
        <dbReference type="Pfam" id="PF00707"/>
    </source>
</evidence>